<evidence type="ECO:0000313" key="1">
    <source>
        <dbReference type="EMBL" id="QGM99305.1"/>
    </source>
</evidence>
<dbReference type="NCBIfam" id="TIGR04392">
    <property type="entry name" value="haoB_nitrify"/>
    <property type="match status" value="1"/>
</dbReference>
<name>A0A6B8MA49_9HYPH</name>
<reference evidence="1 2" key="1">
    <citation type="submission" date="2019-09" db="EMBL/GenBank/DDBJ databases">
        <title>Isolation and complete genome sequencing of Methylocystis species.</title>
        <authorList>
            <person name="Rumah B.L."/>
            <person name="Stead C.E."/>
            <person name="Stevens B.C."/>
            <person name="Minton N.P."/>
            <person name="Grosse-Honebrink A."/>
            <person name="Zhang Y."/>
        </authorList>
    </citation>
    <scope>NUCLEOTIDE SEQUENCE [LARGE SCALE GENOMIC DNA]</scope>
    <source>
        <strain evidence="1 2">BRCS2</strain>
    </source>
</reference>
<dbReference type="Proteomes" id="UP000422569">
    <property type="component" value="Chromosome"/>
</dbReference>
<sequence length="318" mass="34329">MSDMKKIIGAGLVASGLALLGWAGYSTLAPVSHYALAITPAADDEAKELASLGLARESLQRVEIKSPEERRPLATGLVAKDGVRLAPLVWRNDVTESILFPDVAASDIAKVLTAMREHVPDDAAILAWWDLSRAIRIAAKRNAPLDDSEAAGLLIPPSWTEAGNIERARWGAGAEAPSHESFSRFIDALLSNEAQGADALAKLAGDKPAFVAVHISDVWKAAAARPGRVSIAYKDFPSSGISHGVIKSALQWMRDNKIEGPFAAEPIRGAVRLHYFERGGDADALIAKLLPFSTSNPAQLARFELVYQHKGWWVYRLK</sequence>
<organism evidence="1 2">
    <name type="scientific">Methylocystis parvus</name>
    <dbReference type="NCBI Taxonomy" id="134"/>
    <lineage>
        <taxon>Bacteria</taxon>
        <taxon>Pseudomonadati</taxon>
        <taxon>Pseudomonadota</taxon>
        <taxon>Alphaproteobacteria</taxon>
        <taxon>Hyphomicrobiales</taxon>
        <taxon>Methylocystaceae</taxon>
        <taxon>Methylocystis</taxon>
    </lineage>
</organism>
<gene>
    <name evidence="1" type="primary">haoB</name>
    <name evidence="1" type="ORF">F7D14_18675</name>
</gene>
<protein>
    <submittedName>
        <fullName evidence="1">Hydroxylamine oxidation protein HaoB</fullName>
    </submittedName>
</protein>
<keyword evidence="2" id="KW-1185">Reference proteome</keyword>
<dbReference type="AlphaFoldDB" id="A0A6B8MA49"/>
<evidence type="ECO:0000313" key="2">
    <source>
        <dbReference type="Proteomes" id="UP000422569"/>
    </source>
</evidence>
<dbReference type="EMBL" id="CP044331">
    <property type="protein sequence ID" value="QGM99305.1"/>
    <property type="molecule type" value="Genomic_DNA"/>
</dbReference>
<accession>A0A6B8MA49</accession>
<dbReference type="KEGG" id="mpar:F7D14_18675"/>
<proteinExistence type="predicted"/>
<dbReference type="InterPro" id="IPR030891">
    <property type="entry name" value="HaoB_nitrify"/>
</dbReference>